<dbReference type="EMBL" id="UINC01115955">
    <property type="protein sequence ID" value="SVC87353.1"/>
    <property type="molecule type" value="Genomic_DNA"/>
</dbReference>
<reference evidence="1" key="1">
    <citation type="submission" date="2018-05" db="EMBL/GenBank/DDBJ databases">
        <authorList>
            <person name="Lanie J.A."/>
            <person name="Ng W.-L."/>
            <person name="Kazmierczak K.M."/>
            <person name="Andrzejewski T.M."/>
            <person name="Davidsen T.M."/>
            <person name="Wayne K.J."/>
            <person name="Tettelin H."/>
            <person name="Glass J.I."/>
            <person name="Rusch D."/>
            <person name="Podicherti R."/>
            <person name="Tsui H.-C.T."/>
            <person name="Winkler M.E."/>
        </authorList>
    </citation>
    <scope>NUCLEOTIDE SEQUENCE</scope>
</reference>
<feature type="non-terminal residue" evidence="1">
    <location>
        <position position="330"/>
    </location>
</feature>
<proteinExistence type="predicted"/>
<accession>A0A382QPE1</accession>
<gene>
    <name evidence="1" type="ORF">METZ01_LOCUS340207</name>
</gene>
<dbReference type="AlphaFoldDB" id="A0A382QPE1"/>
<protein>
    <submittedName>
        <fullName evidence="1">Uncharacterized protein</fullName>
    </submittedName>
</protein>
<organism evidence="1">
    <name type="scientific">marine metagenome</name>
    <dbReference type="NCBI Taxonomy" id="408172"/>
    <lineage>
        <taxon>unclassified sequences</taxon>
        <taxon>metagenomes</taxon>
        <taxon>ecological metagenomes</taxon>
    </lineage>
</organism>
<name>A0A382QPE1_9ZZZZ</name>
<feature type="non-terminal residue" evidence="1">
    <location>
        <position position="1"/>
    </location>
</feature>
<evidence type="ECO:0000313" key="1">
    <source>
        <dbReference type="EMBL" id="SVC87353.1"/>
    </source>
</evidence>
<sequence length="330" mass="37407">SRTATSKTYVTDEGKVAIVATDPIHYLDDEGVWQEVDLNIESEASGWSVTENTFDTFFEADVNRGVEIHVNDNVDPIRMGINPVVVQMERDVSQPMEYELDETDESIQTAGNTLRYPLGMGVALDYTVTSTQVKQNLVIRDQPFFETPNFVGWLGLQEEMHLPFGYAVFQGESPLEAGQVMKTNQSFDIRHKETGELLVSVPAPLVYEADLTALPGVGQYLIMQIGEMVTITTTIDSQWLMDENRSYPIMIDPTLDVRASSTYYSYRYRYQSGWYFYNYEYAYSTSFITYTCKGSGNYLTTCTSSTYYSNYLRTAIHRFNLANVMPTGAT</sequence>